<comment type="caution">
    <text evidence="3">The sequence shown here is derived from an EMBL/GenBank/DDBJ whole genome shotgun (WGS) entry which is preliminary data.</text>
</comment>
<feature type="transmembrane region" description="Helical" evidence="2">
    <location>
        <begin position="192"/>
        <end position="213"/>
    </location>
</feature>
<dbReference type="EMBL" id="JAHQIW010006360">
    <property type="protein sequence ID" value="KAJ1368938.1"/>
    <property type="molecule type" value="Genomic_DNA"/>
</dbReference>
<feature type="compositionally biased region" description="Low complexity" evidence="1">
    <location>
        <begin position="1"/>
        <end position="15"/>
    </location>
</feature>
<feature type="transmembrane region" description="Helical" evidence="2">
    <location>
        <begin position="162"/>
        <end position="186"/>
    </location>
</feature>
<gene>
    <name evidence="3" type="primary">WFS1_1</name>
    <name evidence="3" type="ORF">KIN20_030304</name>
</gene>
<keyword evidence="2" id="KW-0472">Membrane</keyword>
<dbReference type="PANTHER" id="PTHR13098:SF3">
    <property type="entry name" value="WOLFRAMIN"/>
    <property type="match status" value="1"/>
</dbReference>
<keyword evidence="2" id="KW-1133">Transmembrane helix</keyword>
<accession>A0AAD5R3I9</accession>
<feature type="transmembrane region" description="Helical" evidence="2">
    <location>
        <begin position="280"/>
        <end position="302"/>
    </location>
</feature>
<dbReference type="Proteomes" id="UP001196413">
    <property type="component" value="Unassembled WGS sequence"/>
</dbReference>
<sequence length="405" mass="46915">MSSFLRRASSTSSDSDNVHGNSGFMEGLRSDRRRYGDDDKFSRDARRLYRVLTERDPRLTTQQGIRRLFDEVDSGNVQSQEELLERMFKSAEIEENIQQSAATTPEDENLFVEHLRSTMEGIVEPQPENRNGQRSHKSVHLNKFDSLVEYLLQKINQQWLSLIYAVFPFHQVQTLVFICLVQFVSLPSLLRMLPVIIAYVSFFFMVYFTLNMFHNKSIKRQRRTWKRLLDVFGEKDREEGEASSAGESFFITDNNWEPYINFGFSLSAFILAVGAADRHLPYCCLAFGVSVLFALTTFVSLADAYDRYALFGVFANMMSCLPIILSRMRFAAGNWRIWRPFVQARIGYMTVNLGIPSLCLLSIPILYFLMAARTKTWSETAHSIVPHIVSVFHQYFYVTYLKKIE</sequence>
<dbReference type="GO" id="GO:0030968">
    <property type="term" value="P:endoplasmic reticulum unfolded protein response"/>
    <property type="evidence" value="ECO:0007669"/>
    <property type="project" value="TreeGrafter"/>
</dbReference>
<evidence type="ECO:0000313" key="4">
    <source>
        <dbReference type="Proteomes" id="UP001196413"/>
    </source>
</evidence>
<feature type="transmembrane region" description="Helical" evidence="2">
    <location>
        <begin position="346"/>
        <end position="372"/>
    </location>
</feature>
<name>A0AAD5R3I9_PARTN</name>
<protein>
    <submittedName>
        <fullName evidence="3">Wolframin</fullName>
    </submittedName>
</protein>
<keyword evidence="2" id="KW-0812">Transmembrane</keyword>
<feature type="compositionally biased region" description="Basic and acidic residues" evidence="1">
    <location>
        <begin position="28"/>
        <end position="37"/>
    </location>
</feature>
<proteinExistence type="predicted"/>
<dbReference type="InterPro" id="IPR026209">
    <property type="entry name" value="Wolframin_fam"/>
</dbReference>
<dbReference type="GO" id="GO:0055074">
    <property type="term" value="P:calcium ion homeostasis"/>
    <property type="evidence" value="ECO:0007669"/>
    <property type="project" value="TreeGrafter"/>
</dbReference>
<dbReference type="PANTHER" id="PTHR13098">
    <property type="entry name" value="WOLFRAMIN"/>
    <property type="match status" value="1"/>
</dbReference>
<reference evidence="3" key="1">
    <citation type="submission" date="2021-06" db="EMBL/GenBank/DDBJ databases">
        <title>Parelaphostrongylus tenuis whole genome reference sequence.</title>
        <authorList>
            <person name="Garwood T.J."/>
            <person name="Larsen P.A."/>
            <person name="Fountain-Jones N.M."/>
            <person name="Garbe J.R."/>
            <person name="Macchietto M.G."/>
            <person name="Kania S.A."/>
            <person name="Gerhold R.W."/>
            <person name="Richards J.E."/>
            <person name="Wolf T.M."/>
        </authorList>
    </citation>
    <scope>NUCLEOTIDE SEQUENCE</scope>
    <source>
        <strain evidence="3">MNPRO001-30</strain>
        <tissue evidence="3">Meninges</tissue>
    </source>
</reference>
<dbReference type="AlphaFoldDB" id="A0AAD5R3I9"/>
<evidence type="ECO:0000256" key="1">
    <source>
        <dbReference type="SAM" id="MobiDB-lite"/>
    </source>
</evidence>
<keyword evidence="4" id="KW-1185">Reference proteome</keyword>
<organism evidence="3 4">
    <name type="scientific">Parelaphostrongylus tenuis</name>
    <name type="common">Meningeal worm</name>
    <dbReference type="NCBI Taxonomy" id="148309"/>
    <lineage>
        <taxon>Eukaryota</taxon>
        <taxon>Metazoa</taxon>
        <taxon>Ecdysozoa</taxon>
        <taxon>Nematoda</taxon>
        <taxon>Chromadorea</taxon>
        <taxon>Rhabditida</taxon>
        <taxon>Rhabditina</taxon>
        <taxon>Rhabditomorpha</taxon>
        <taxon>Strongyloidea</taxon>
        <taxon>Metastrongylidae</taxon>
        <taxon>Parelaphostrongylus</taxon>
    </lineage>
</organism>
<evidence type="ECO:0000256" key="2">
    <source>
        <dbReference type="SAM" id="Phobius"/>
    </source>
</evidence>
<evidence type="ECO:0000313" key="3">
    <source>
        <dbReference type="EMBL" id="KAJ1368938.1"/>
    </source>
</evidence>
<feature type="transmembrane region" description="Helical" evidence="2">
    <location>
        <begin position="308"/>
        <end position="325"/>
    </location>
</feature>
<feature type="region of interest" description="Disordered" evidence="1">
    <location>
        <begin position="1"/>
        <end position="37"/>
    </location>
</feature>
<dbReference type="GO" id="GO:0005789">
    <property type="term" value="C:endoplasmic reticulum membrane"/>
    <property type="evidence" value="ECO:0007669"/>
    <property type="project" value="TreeGrafter"/>
</dbReference>